<dbReference type="InterPro" id="IPR018108">
    <property type="entry name" value="MCP_transmembrane"/>
</dbReference>
<dbReference type="GO" id="GO:0055085">
    <property type="term" value="P:transmembrane transport"/>
    <property type="evidence" value="ECO:0007669"/>
    <property type="project" value="InterPro"/>
</dbReference>
<keyword evidence="6 10" id="KW-1133">Transmembrane helix</keyword>
<evidence type="ECO:0000313" key="14">
    <source>
        <dbReference type="WBParaSite" id="TREG1_30710.3"/>
    </source>
</evidence>
<reference evidence="11" key="1">
    <citation type="submission" date="2022-06" db="EMBL/GenBank/DDBJ databases">
        <authorList>
            <person name="Berger JAMES D."/>
            <person name="Berger JAMES D."/>
        </authorList>
    </citation>
    <scope>NUCLEOTIDE SEQUENCE [LARGE SCALE GENOMIC DNA]</scope>
</reference>
<organism evidence="11 14">
    <name type="scientific">Trichobilharzia regenti</name>
    <name type="common">Nasal bird schistosome</name>
    <dbReference type="NCBI Taxonomy" id="157069"/>
    <lineage>
        <taxon>Eukaryota</taxon>
        <taxon>Metazoa</taxon>
        <taxon>Spiralia</taxon>
        <taxon>Lophotrochozoa</taxon>
        <taxon>Platyhelminthes</taxon>
        <taxon>Trematoda</taxon>
        <taxon>Digenea</taxon>
        <taxon>Strigeidida</taxon>
        <taxon>Schistosomatoidea</taxon>
        <taxon>Schistosomatidae</taxon>
        <taxon>Trichobilharzia</taxon>
    </lineage>
</organism>
<evidence type="ECO:0000256" key="6">
    <source>
        <dbReference type="ARBA" id="ARBA00022989"/>
    </source>
</evidence>
<dbReference type="AlphaFoldDB" id="A0AA85JMY0"/>
<evidence type="ECO:0000313" key="12">
    <source>
        <dbReference type="WBParaSite" id="TREG1_30710.1"/>
    </source>
</evidence>
<evidence type="ECO:0000256" key="8">
    <source>
        <dbReference type="PROSITE-ProRule" id="PRU00282"/>
    </source>
</evidence>
<evidence type="ECO:0000313" key="11">
    <source>
        <dbReference type="Proteomes" id="UP000050795"/>
    </source>
</evidence>
<keyword evidence="4 8" id="KW-0812">Transmembrane</keyword>
<evidence type="ECO:0000256" key="5">
    <source>
        <dbReference type="ARBA" id="ARBA00022737"/>
    </source>
</evidence>
<dbReference type="Gene3D" id="1.50.40.10">
    <property type="entry name" value="Mitochondrial carrier domain"/>
    <property type="match status" value="1"/>
</dbReference>
<dbReference type="GO" id="GO:0006862">
    <property type="term" value="P:nucleotide transport"/>
    <property type="evidence" value="ECO:0007669"/>
    <property type="project" value="InterPro"/>
</dbReference>
<dbReference type="InterPro" id="IPR044712">
    <property type="entry name" value="SLC25A32-like"/>
</dbReference>
<evidence type="ECO:0000256" key="3">
    <source>
        <dbReference type="ARBA" id="ARBA00022448"/>
    </source>
</evidence>
<evidence type="ECO:0000256" key="1">
    <source>
        <dbReference type="ARBA" id="ARBA00004141"/>
    </source>
</evidence>
<dbReference type="WBParaSite" id="TREG1_30710.2">
    <property type="protein sequence ID" value="TREG1_30710.2"/>
    <property type="gene ID" value="TREG1_30710"/>
</dbReference>
<reference evidence="12 13" key="2">
    <citation type="submission" date="2023-11" db="UniProtKB">
        <authorList>
            <consortium name="WormBaseParasite"/>
        </authorList>
    </citation>
    <scope>IDENTIFICATION</scope>
</reference>
<keyword evidence="11" id="KW-1185">Reference proteome</keyword>
<feature type="repeat" description="Solcar" evidence="8">
    <location>
        <begin position="8"/>
        <end position="100"/>
    </location>
</feature>
<accession>A0AA85JMY0</accession>
<evidence type="ECO:0000256" key="7">
    <source>
        <dbReference type="ARBA" id="ARBA00023136"/>
    </source>
</evidence>
<dbReference type="WBParaSite" id="TREG1_30710.1">
    <property type="protein sequence ID" value="TREG1_30710.1"/>
    <property type="gene ID" value="TREG1_30710"/>
</dbReference>
<dbReference type="Proteomes" id="UP000050795">
    <property type="component" value="Unassembled WGS sequence"/>
</dbReference>
<dbReference type="PROSITE" id="PS50920">
    <property type="entry name" value="SOLCAR"/>
    <property type="match status" value="3"/>
</dbReference>
<sequence>MITGFLDRTQWQNLVAGVAGGVTSVLILHPLDLAKVRLQVNEGTGVVACRPKTTRAFQTLYEIVQYRGFRGLYLGLTPNLIGAGSSWGIYFFLYEGMKRFAQHGEESKALTTIQYLTYAAVSGAITVSIVNPIWVIKTRQCLQYEEAIKSMHKSSTTVHSTQSIPKSTWSALRNLWINEGFLGLYRGYLPSLFGVSHGAIQFMFYEHFKNAYNKYHYNRPVNEKLSAIEYLTFSSTSKLIAAVITYPYQVIRSRMQDQHRQYNGVVDVIRQLWRGEGVHGFYKGLVPHILRCTPACGITFLVYEYTLIAFDWFKQQ</sequence>
<feature type="transmembrane region" description="Helical" evidence="10">
    <location>
        <begin position="115"/>
        <end position="136"/>
    </location>
</feature>
<comment type="subcellular location">
    <subcellularLocation>
        <location evidence="1">Membrane</location>
        <topology evidence="1">Multi-pass membrane protein</topology>
    </subcellularLocation>
</comment>
<dbReference type="GO" id="GO:0016020">
    <property type="term" value="C:membrane"/>
    <property type="evidence" value="ECO:0007669"/>
    <property type="project" value="UniProtKB-SubCell"/>
</dbReference>
<protein>
    <recommendedName>
        <fullName evidence="15">Mitochondrial folate transporter/carrier</fullName>
    </recommendedName>
</protein>
<dbReference type="PANTHER" id="PTHR45683">
    <property type="entry name" value="MITOCHONDRIAL NICOTINAMIDE ADENINE DINUCLEOTIDE TRANSPORTER 1-RELATED-RELATED"/>
    <property type="match status" value="1"/>
</dbReference>
<evidence type="ECO:0000256" key="2">
    <source>
        <dbReference type="ARBA" id="ARBA00006375"/>
    </source>
</evidence>
<feature type="repeat" description="Solcar" evidence="8">
    <location>
        <begin position="110"/>
        <end position="211"/>
    </location>
</feature>
<name>A0AA85JMY0_TRIRE</name>
<keyword evidence="3 9" id="KW-0813">Transport</keyword>
<evidence type="ECO:0000256" key="4">
    <source>
        <dbReference type="ARBA" id="ARBA00022692"/>
    </source>
</evidence>
<dbReference type="SUPFAM" id="SSF103506">
    <property type="entry name" value="Mitochondrial carrier"/>
    <property type="match status" value="1"/>
</dbReference>
<keyword evidence="7 8" id="KW-0472">Membrane</keyword>
<dbReference type="InterPro" id="IPR023395">
    <property type="entry name" value="MCP_dom_sf"/>
</dbReference>
<evidence type="ECO:0008006" key="15">
    <source>
        <dbReference type="Google" id="ProtNLM"/>
    </source>
</evidence>
<evidence type="ECO:0000313" key="13">
    <source>
        <dbReference type="WBParaSite" id="TREG1_30710.2"/>
    </source>
</evidence>
<dbReference type="Pfam" id="PF00153">
    <property type="entry name" value="Mito_carr"/>
    <property type="match status" value="3"/>
</dbReference>
<dbReference type="WBParaSite" id="TREG1_30710.3">
    <property type="protein sequence ID" value="TREG1_30710.3"/>
    <property type="gene ID" value="TREG1_30710"/>
</dbReference>
<comment type="similarity">
    <text evidence="2 9">Belongs to the mitochondrial carrier (TC 2.A.29) family.</text>
</comment>
<keyword evidence="5" id="KW-0677">Repeat</keyword>
<evidence type="ECO:0000256" key="9">
    <source>
        <dbReference type="RuleBase" id="RU000488"/>
    </source>
</evidence>
<proteinExistence type="inferred from homology"/>
<feature type="transmembrane region" description="Helical" evidence="10">
    <location>
        <begin position="72"/>
        <end position="94"/>
    </location>
</feature>
<feature type="repeat" description="Solcar" evidence="8">
    <location>
        <begin position="225"/>
        <end position="309"/>
    </location>
</feature>
<evidence type="ECO:0000256" key="10">
    <source>
        <dbReference type="SAM" id="Phobius"/>
    </source>
</evidence>